<comment type="caution">
    <text evidence="1">The sequence shown here is derived from an EMBL/GenBank/DDBJ whole genome shotgun (WGS) entry which is preliminary data.</text>
</comment>
<evidence type="ECO:0000313" key="1">
    <source>
        <dbReference type="EMBL" id="OWK17699.1"/>
    </source>
</evidence>
<proteinExistence type="predicted"/>
<dbReference type="GO" id="GO:0015630">
    <property type="term" value="C:microtubule cytoskeleton"/>
    <property type="evidence" value="ECO:0007669"/>
    <property type="project" value="TreeGrafter"/>
</dbReference>
<sequence>MEKAIPLKPSDKLAKVYQSLNSEDKTLPLLPIKDDPQHQRMTLNQTFFTLKIVKTKLQTRQSKMLTCPRNLCLDFFVAWLFSPRLILFKNLCKADNLCYLLLEVTTVVPDTRHCETRPQDVYQCYNLERALGYRIITNTVSSGIKTVASQDIRHLSRSITAEMVARPALFSNTKLIENSKSIDQHRHTMVKSILVDGFNPNKLWRRDKLI</sequence>
<gene>
    <name evidence="1" type="ORF">Celaphus_00009172</name>
</gene>
<organism evidence="1 2">
    <name type="scientific">Cervus elaphus hippelaphus</name>
    <name type="common">European red deer</name>
    <dbReference type="NCBI Taxonomy" id="46360"/>
    <lineage>
        <taxon>Eukaryota</taxon>
        <taxon>Metazoa</taxon>
        <taxon>Chordata</taxon>
        <taxon>Craniata</taxon>
        <taxon>Vertebrata</taxon>
        <taxon>Euteleostomi</taxon>
        <taxon>Mammalia</taxon>
        <taxon>Eutheria</taxon>
        <taxon>Laurasiatheria</taxon>
        <taxon>Artiodactyla</taxon>
        <taxon>Ruminantia</taxon>
        <taxon>Pecora</taxon>
        <taxon>Cervidae</taxon>
        <taxon>Cervinae</taxon>
        <taxon>Cervus</taxon>
    </lineage>
</organism>
<protein>
    <submittedName>
        <fullName evidence="1">Uncharacterized protein</fullName>
    </submittedName>
</protein>
<accession>A0A212DHK1</accession>
<dbReference type="PANTHER" id="PTHR16076">
    <property type="entry name" value="CYTOSKELETON ASSOCIATED PROTEIN 2-RELATED"/>
    <property type="match status" value="1"/>
</dbReference>
<dbReference type="InterPro" id="IPR026165">
    <property type="entry name" value="CKAP2_fam"/>
</dbReference>
<dbReference type="GO" id="GO:0007026">
    <property type="term" value="P:negative regulation of microtubule depolymerization"/>
    <property type="evidence" value="ECO:0007669"/>
    <property type="project" value="TreeGrafter"/>
</dbReference>
<dbReference type="AlphaFoldDB" id="A0A212DHK1"/>
<evidence type="ECO:0000313" key="2">
    <source>
        <dbReference type="Proteomes" id="UP000242450"/>
    </source>
</evidence>
<keyword evidence="2" id="KW-1185">Reference proteome</keyword>
<name>A0A212DHK1_CEREH</name>
<dbReference type="Proteomes" id="UP000242450">
    <property type="component" value="Chromosome 1"/>
</dbReference>
<reference evidence="1 2" key="1">
    <citation type="journal article" date="2018" name="Mol. Genet. Genomics">
        <title>The red deer Cervus elaphus genome CerEla1.0: sequencing, annotating, genes, and chromosomes.</title>
        <authorList>
            <person name="Bana N.A."/>
            <person name="Nyiri A."/>
            <person name="Nagy J."/>
            <person name="Frank K."/>
            <person name="Nagy T."/>
            <person name="Steger V."/>
            <person name="Schiller M."/>
            <person name="Lakatos P."/>
            <person name="Sugar L."/>
            <person name="Horn P."/>
            <person name="Barta E."/>
            <person name="Orosz L."/>
        </authorList>
    </citation>
    <scope>NUCLEOTIDE SEQUENCE [LARGE SCALE GENOMIC DNA]</scope>
    <source>
        <strain evidence="1">Hungarian</strain>
    </source>
</reference>
<dbReference type="PANTHER" id="PTHR16076:SF8">
    <property type="entry name" value="CYTOSKELETON-ASSOCIATED PROTEIN 2"/>
    <property type="match status" value="1"/>
</dbReference>
<dbReference type="EMBL" id="MKHE01000001">
    <property type="protein sequence ID" value="OWK17699.1"/>
    <property type="molecule type" value="Genomic_DNA"/>
</dbReference>
<dbReference type="OrthoDB" id="9945093at2759"/>